<dbReference type="Proteomes" id="UP000324800">
    <property type="component" value="Unassembled WGS sequence"/>
</dbReference>
<dbReference type="EMBL" id="SNRW01016283">
    <property type="protein sequence ID" value="KAA6369523.1"/>
    <property type="molecule type" value="Genomic_DNA"/>
</dbReference>
<organism evidence="2 3">
    <name type="scientific">Streblomastix strix</name>
    <dbReference type="NCBI Taxonomy" id="222440"/>
    <lineage>
        <taxon>Eukaryota</taxon>
        <taxon>Metamonada</taxon>
        <taxon>Preaxostyla</taxon>
        <taxon>Oxymonadida</taxon>
        <taxon>Streblomastigidae</taxon>
        <taxon>Streblomastix</taxon>
    </lineage>
</organism>
<name>A0A5J4UH71_9EUKA</name>
<feature type="compositionally biased region" description="Acidic residues" evidence="1">
    <location>
        <begin position="94"/>
        <end position="109"/>
    </location>
</feature>
<proteinExistence type="predicted"/>
<protein>
    <submittedName>
        <fullName evidence="2">Uncharacterized protein</fullName>
    </submittedName>
</protein>
<feature type="compositionally biased region" description="Basic and acidic residues" evidence="1">
    <location>
        <begin position="115"/>
        <end position="126"/>
    </location>
</feature>
<accession>A0A5J4UH71</accession>
<comment type="caution">
    <text evidence="2">The sequence shown here is derived from an EMBL/GenBank/DDBJ whole genome shotgun (WGS) entry which is preliminary data.</text>
</comment>
<gene>
    <name evidence="2" type="ORF">EZS28_034950</name>
</gene>
<reference evidence="2 3" key="1">
    <citation type="submission" date="2019-03" db="EMBL/GenBank/DDBJ databases">
        <title>Single cell metagenomics reveals metabolic interactions within the superorganism composed of flagellate Streblomastix strix and complex community of Bacteroidetes bacteria on its surface.</title>
        <authorList>
            <person name="Treitli S.C."/>
            <person name="Kolisko M."/>
            <person name="Husnik F."/>
            <person name="Keeling P."/>
            <person name="Hampl V."/>
        </authorList>
    </citation>
    <scope>NUCLEOTIDE SEQUENCE [LARGE SCALE GENOMIC DNA]</scope>
    <source>
        <strain evidence="2">ST1C</strain>
    </source>
</reference>
<evidence type="ECO:0000256" key="1">
    <source>
        <dbReference type="SAM" id="MobiDB-lite"/>
    </source>
</evidence>
<evidence type="ECO:0000313" key="3">
    <source>
        <dbReference type="Proteomes" id="UP000324800"/>
    </source>
</evidence>
<sequence>MPSSVRAACAASGLVLYNESVLDYLPDEIEDIGNCMEKVEDRQFNYSGQKITNNQFLTDWEIWIATSRSKKLKRKRQIQQNNNKDEELQSSESNDGDLSNEEESIDDQDNLTPVKSKEQIRKEKNRLSAKVSRQLKRLRWSESQEEENSSEDDDNYSVQENVPNNRRLTRNDEGTWVEAPSTNIIDITDD</sequence>
<dbReference type="AlphaFoldDB" id="A0A5J4UH71"/>
<feature type="compositionally biased region" description="Acidic residues" evidence="1">
    <location>
        <begin position="143"/>
        <end position="155"/>
    </location>
</feature>
<feature type="region of interest" description="Disordered" evidence="1">
    <location>
        <begin position="73"/>
        <end position="190"/>
    </location>
</feature>
<evidence type="ECO:0000313" key="2">
    <source>
        <dbReference type="EMBL" id="KAA6369523.1"/>
    </source>
</evidence>
<feature type="compositionally biased region" description="Polar residues" evidence="1">
    <location>
        <begin position="180"/>
        <end position="190"/>
    </location>
</feature>